<evidence type="ECO:0000256" key="1">
    <source>
        <dbReference type="ARBA" id="ARBA00004167"/>
    </source>
</evidence>
<dbReference type="Pfam" id="PF00028">
    <property type="entry name" value="Cadherin"/>
    <property type="match status" value="1"/>
</dbReference>
<dbReference type="InterPro" id="IPR050174">
    <property type="entry name" value="Protocadherin/Cadherin-CA"/>
</dbReference>
<dbReference type="AlphaFoldDB" id="A0A7K5BJ56"/>
<evidence type="ECO:0000256" key="5">
    <source>
        <dbReference type="ARBA" id="ARBA00022889"/>
    </source>
</evidence>
<evidence type="ECO:0000256" key="3">
    <source>
        <dbReference type="ARBA" id="ARBA00022737"/>
    </source>
</evidence>
<evidence type="ECO:0000256" key="2">
    <source>
        <dbReference type="ARBA" id="ARBA00022692"/>
    </source>
</evidence>
<keyword evidence="6" id="KW-1133">Transmembrane helix</keyword>
<dbReference type="EMBL" id="VYZD01005719">
    <property type="protein sequence ID" value="NWR96065.1"/>
    <property type="molecule type" value="Genomic_DNA"/>
</dbReference>
<dbReference type="InterPro" id="IPR015919">
    <property type="entry name" value="Cadherin-like_sf"/>
</dbReference>
<feature type="domain" description="Cadherin" evidence="10">
    <location>
        <begin position="1"/>
        <end position="62"/>
    </location>
</feature>
<dbReference type="CDD" id="cd11304">
    <property type="entry name" value="Cadherin_repeat"/>
    <property type="match status" value="1"/>
</dbReference>
<keyword evidence="3" id="KW-0677">Repeat</keyword>
<keyword evidence="2" id="KW-0812">Transmembrane</keyword>
<dbReference type="SUPFAM" id="SSF49313">
    <property type="entry name" value="Cadherin-like"/>
    <property type="match status" value="1"/>
</dbReference>
<evidence type="ECO:0000313" key="11">
    <source>
        <dbReference type="EMBL" id="NWR96065.1"/>
    </source>
</evidence>
<dbReference type="GO" id="GO:0005886">
    <property type="term" value="C:plasma membrane"/>
    <property type="evidence" value="ECO:0007669"/>
    <property type="project" value="TreeGrafter"/>
</dbReference>
<keyword evidence="8" id="KW-0325">Glycoprotein</keyword>
<accession>A0A7K5BJ56</accession>
<organism evidence="11 12">
    <name type="scientific">Furnarius figulus</name>
    <dbReference type="NCBI Taxonomy" id="463165"/>
    <lineage>
        <taxon>Eukaryota</taxon>
        <taxon>Metazoa</taxon>
        <taxon>Chordata</taxon>
        <taxon>Craniata</taxon>
        <taxon>Vertebrata</taxon>
        <taxon>Euteleostomi</taxon>
        <taxon>Archelosauria</taxon>
        <taxon>Archosauria</taxon>
        <taxon>Dinosauria</taxon>
        <taxon>Saurischia</taxon>
        <taxon>Theropoda</taxon>
        <taxon>Coelurosauria</taxon>
        <taxon>Aves</taxon>
        <taxon>Neognathae</taxon>
        <taxon>Neoaves</taxon>
        <taxon>Telluraves</taxon>
        <taxon>Australaves</taxon>
        <taxon>Passeriformes</taxon>
        <taxon>Furnariidae</taxon>
        <taxon>Furnarius</taxon>
    </lineage>
</organism>
<dbReference type="GO" id="GO:0005509">
    <property type="term" value="F:calcium ion binding"/>
    <property type="evidence" value="ECO:0007669"/>
    <property type="project" value="UniProtKB-UniRule"/>
</dbReference>
<dbReference type="SMART" id="SM00112">
    <property type="entry name" value="CA"/>
    <property type="match status" value="1"/>
</dbReference>
<protein>
    <submittedName>
        <fullName evidence="11">PCDG1 protein</fullName>
    </submittedName>
</protein>
<reference evidence="11 12" key="1">
    <citation type="submission" date="2019-09" db="EMBL/GenBank/DDBJ databases">
        <title>Bird 10,000 Genomes (B10K) Project - Family phase.</title>
        <authorList>
            <person name="Zhang G."/>
        </authorList>
    </citation>
    <scope>NUCLEOTIDE SEQUENCE [LARGE SCALE GENOMIC DNA]</scope>
    <source>
        <strain evidence="11">B10K-DU-003-06</strain>
    </source>
</reference>
<feature type="non-terminal residue" evidence="11">
    <location>
        <position position="1"/>
    </location>
</feature>
<dbReference type="Gene3D" id="2.60.40.60">
    <property type="entry name" value="Cadherins"/>
    <property type="match status" value="1"/>
</dbReference>
<comment type="caution">
    <text evidence="11">The sequence shown here is derived from an EMBL/GenBank/DDBJ whole genome shotgun (WGS) entry which is preliminary data.</text>
</comment>
<evidence type="ECO:0000256" key="6">
    <source>
        <dbReference type="ARBA" id="ARBA00022989"/>
    </source>
</evidence>
<dbReference type="InterPro" id="IPR002126">
    <property type="entry name" value="Cadherin-like_dom"/>
</dbReference>
<gene>
    <name evidence="11" type="primary">Pcdhga1</name>
    <name evidence="11" type="ORF">FURFIG_R15095</name>
</gene>
<dbReference type="PANTHER" id="PTHR24028:SF234">
    <property type="entry name" value="PROTOCADHERIN GAMMA-A3"/>
    <property type="match status" value="1"/>
</dbReference>
<evidence type="ECO:0000256" key="7">
    <source>
        <dbReference type="ARBA" id="ARBA00023136"/>
    </source>
</evidence>
<evidence type="ECO:0000256" key="9">
    <source>
        <dbReference type="PROSITE-ProRule" id="PRU00043"/>
    </source>
</evidence>
<evidence type="ECO:0000313" key="12">
    <source>
        <dbReference type="Proteomes" id="UP000529852"/>
    </source>
</evidence>
<dbReference type="Proteomes" id="UP000529852">
    <property type="component" value="Unassembled WGS sequence"/>
</dbReference>
<dbReference type="GO" id="GO:0007156">
    <property type="term" value="P:homophilic cell adhesion via plasma membrane adhesion molecules"/>
    <property type="evidence" value="ECO:0007669"/>
    <property type="project" value="InterPro"/>
</dbReference>
<keyword evidence="12" id="KW-1185">Reference proteome</keyword>
<comment type="subcellular location">
    <subcellularLocation>
        <location evidence="1">Membrane</location>
        <topology evidence="1">Single-pass membrane protein</topology>
    </subcellularLocation>
</comment>
<evidence type="ECO:0000256" key="4">
    <source>
        <dbReference type="ARBA" id="ARBA00022837"/>
    </source>
</evidence>
<proteinExistence type="predicted"/>
<evidence type="ECO:0000259" key="10">
    <source>
        <dbReference type="PROSITE" id="PS50268"/>
    </source>
</evidence>
<name>A0A7K5BJ56_9FURN</name>
<sequence length="71" mass="7858">VTATDADNGLNGELKYSFHRISDRASELLHLDSETGEITVKNDLDFEEISSHELEVQARDGGELSDRAKVL</sequence>
<keyword evidence="4 9" id="KW-0106">Calcium</keyword>
<dbReference type="PROSITE" id="PS50268">
    <property type="entry name" value="CADHERIN_2"/>
    <property type="match status" value="1"/>
</dbReference>
<feature type="non-terminal residue" evidence="11">
    <location>
        <position position="71"/>
    </location>
</feature>
<keyword evidence="5" id="KW-0130">Cell adhesion</keyword>
<dbReference type="PANTHER" id="PTHR24028">
    <property type="entry name" value="CADHERIN-87A"/>
    <property type="match status" value="1"/>
</dbReference>
<dbReference type="FunFam" id="2.60.40.60:FF:000002">
    <property type="entry name" value="Protocadherin alpha 2"/>
    <property type="match status" value="1"/>
</dbReference>
<evidence type="ECO:0000256" key="8">
    <source>
        <dbReference type="ARBA" id="ARBA00023180"/>
    </source>
</evidence>
<keyword evidence="7" id="KW-0472">Membrane</keyword>